<dbReference type="PANTHER" id="PTHR33295:SF18">
    <property type="entry name" value="AAA+ ATPASE DOMAIN-CONTAINING PROTEIN"/>
    <property type="match status" value="1"/>
</dbReference>
<organism evidence="2 3">
    <name type="scientific">Candidatus Desantisbacteria bacterium CG_4_10_14_0_8_um_filter_48_22</name>
    <dbReference type="NCBI Taxonomy" id="1974543"/>
    <lineage>
        <taxon>Bacteria</taxon>
        <taxon>Candidatus Desantisiibacteriota</taxon>
    </lineage>
</organism>
<proteinExistence type="predicted"/>
<gene>
    <name evidence="2" type="ORF">COY52_02475</name>
</gene>
<evidence type="ECO:0000313" key="3">
    <source>
        <dbReference type="Proteomes" id="UP000229307"/>
    </source>
</evidence>
<dbReference type="Pfam" id="PF13635">
    <property type="entry name" value="DUF4143"/>
    <property type="match status" value="1"/>
</dbReference>
<dbReference type="CDD" id="cd00009">
    <property type="entry name" value="AAA"/>
    <property type="match status" value="1"/>
</dbReference>
<accession>A0A2M7SEC8</accession>
<evidence type="ECO:0000313" key="2">
    <source>
        <dbReference type="EMBL" id="PIZ17849.1"/>
    </source>
</evidence>
<dbReference type="InterPro" id="IPR003593">
    <property type="entry name" value="AAA+_ATPase"/>
</dbReference>
<name>A0A2M7SEC8_9BACT</name>
<sequence>MDQQTIYPRRLETRLLEEMGSQKIVVLTGMRQTGKTTLMRKIFNSVKSDNKVFLDLENPLNQKVFEEENFDNILRNLKAVNIDPAGKCCIFLDEIQLMPEISKAVKYLFDRYKIKFFLTGSSSFYLKNLFSESLSGRKAVYELFPLDFEEFLIFKESAREPCGSLSEAAAKKNKISYGLKGGLFKEYLEFGGFPGVVSEKPGKTKTLGDIFTSYFEKDVKSLADFREINKLRDIVLLLANRVGSKIDITKISSEIGISRETVYSYLNFLEKTYFIFLVPPFSGSLNGEVRGAKKVYFCDIGLLNYLGKISEGAVFENAVFNNLRKYGKINYYQKHKGPEIDFILEEKIALEIKMHGDTSDIVKLSRHAVNLKIKEHYLVTGNFFDHPRAIPAQDL</sequence>
<dbReference type="EMBL" id="PFMR01000080">
    <property type="protein sequence ID" value="PIZ17849.1"/>
    <property type="molecule type" value="Genomic_DNA"/>
</dbReference>
<evidence type="ECO:0000259" key="1">
    <source>
        <dbReference type="SMART" id="SM00382"/>
    </source>
</evidence>
<feature type="domain" description="AAA+ ATPase" evidence="1">
    <location>
        <begin position="21"/>
        <end position="261"/>
    </location>
</feature>
<dbReference type="Gene3D" id="3.40.50.300">
    <property type="entry name" value="P-loop containing nucleotide triphosphate hydrolases"/>
    <property type="match status" value="1"/>
</dbReference>
<dbReference type="PANTHER" id="PTHR33295">
    <property type="entry name" value="ATPASE"/>
    <property type="match status" value="1"/>
</dbReference>
<dbReference type="InterPro" id="IPR027417">
    <property type="entry name" value="P-loop_NTPase"/>
</dbReference>
<dbReference type="Pfam" id="PF13173">
    <property type="entry name" value="AAA_14"/>
    <property type="match status" value="1"/>
</dbReference>
<dbReference type="SMART" id="SM00382">
    <property type="entry name" value="AAA"/>
    <property type="match status" value="1"/>
</dbReference>
<dbReference type="AlphaFoldDB" id="A0A2M7SEC8"/>
<reference evidence="3" key="1">
    <citation type="submission" date="2017-09" db="EMBL/GenBank/DDBJ databases">
        <title>Depth-based differentiation of microbial function through sediment-hosted aquifers and enrichment of novel symbionts in the deep terrestrial subsurface.</title>
        <authorList>
            <person name="Probst A.J."/>
            <person name="Ladd B."/>
            <person name="Jarett J.K."/>
            <person name="Geller-Mcgrath D.E."/>
            <person name="Sieber C.M.K."/>
            <person name="Emerson J.B."/>
            <person name="Anantharaman K."/>
            <person name="Thomas B.C."/>
            <person name="Malmstrom R."/>
            <person name="Stieglmeier M."/>
            <person name="Klingl A."/>
            <person name="Woyke T."/>
            <person name="Ryan C.M."/>
            <person name="Banfield J.F."/>
        </authorList>
    </citation>
    <scope>NUCLEOTIDE SEQUENCE [LARGE SCALE GENOMIC DNA]</scope>
</reference>
<protein>
    <recommendedName>
        <fullName evidence="1">AAA+ ATPase domain-containing protein</fullName>
    </recommendedName>
</protein>
<dbReference type="Proteomes" id="UP000229307">
    <property type="component" value="Unassembled WGS sequence"/>
</dbReference>
<dbReference type="InterPro" id="IPR041682">
    <property type="entry name" value="AAA_14"/>
</dbReference>
<dbReference type="InterPro" id="IPR025420">
    <property type="entry name" value="DUF4143"/>
</dbReference>
<dbReference type="SUPFAM" id="SSF52540">
    <property type="entry name" value="P-loop containing nucleoside triphosphate hydrolases"/>
    <property type="match status" value="1"/>
</dbReference>
<comment type="caution">
    <text evidence="2">The sequence shown here is derived from an EMBL/GenBank/DDBJ whole genome shotgun (WGS) entry which is preliminary data.</text>
</comment>